<dbReference type="SMART" id="SM00220">
    <property type="entry name" value="S_TKc"/>
    <property type="match status" value="1"/>
</dbReference>
<feature type="domain" description="Protein kinase" evidence="11">
    <location>
        <begin position="177"/>
        <end position="491"/>
    </location>
</feature>
<dbReference type="Gene3D" id="1.10.510.10">
    <property type="entry name" value="Transferase(Phosphotransferase) domain 1"/>
    <property type="match status" value="1"/>
</dbReference>
<dbReference type="GO" id="GO:0004674">
    <property type="term" value="F:protein serine/threonine kinase activity"/>
    <property type="evidence" value="ECO:0007669"/>
    <property type="project" value="UniProtKB-KW"/>
</dbReference>
<dbReference type="SUPFAM" id="SSF56112">
    <property type="entry name" value="Protein kinase-like (PK-like)"/>
    <property type="match status" value="1"/>
</dbReference>
<proteinExistence type="predicted"/>
<comment type="catalytic activity">
    <reaction evidence="7">
        <text>L-threonyl-[protein] + ATP = O-phospho-L-threonyl-[protein] + ADP + H(+)</text>
        <dbReference type="Rhea" id="RHEA:46608"/>
        <dbReference type="Rhea" id="RHEA-COMP:11060"/>
        <dbReference type="Rhea" id="RHEA-COMP:11605"/>
        <dbReference type="ChEBI" id="CHEBI:15378"/>
        <dbReference type="ChEBI" id="CHEBI:30013"/>
        <dbReference type="ChEBI" id="CHEBI:30616"/>
        <dbReference type="ChEBI" id="CHEBI:61977"/>
        <dbReference type="ChEBI" id="CHEBI:456216"/>
        <dbReference type="EC" id="2.7.11.1"/>
    </reaction>
</comment>
<reference evidence="12 13" key="1">
    <citation type="submission" date="2014-11" db="EMBL/GenBank/DDBJ databases">
        <authorList>
            <person name="Zhu J."/>
            <person name="Qi W."/>
            <person name="Song R."/>
        </authorList>
    </citation>
    <scope>NUCLEOTIDE SEQUENCE [LARGE SCALE GENOMIC DNA]</scope>
</reference>
<evidence type="ECO:0000256" key="8">
    <source>
        <dbReference type="ARBA" id="ARBA00048679"/>
    </source>
</evidence>
<dbReference type="InParanoid" id="A0A0G4ER60"/>
<keyword evidence="6 9" id="KW-0067">ATP-binding</keyword>
<accession>A0A0G4ER60</accession>
<evidence type="ECO:0000256" key="3">
    <source>
        <dbReference type="ARBA" id="ARBA00022679"/>
    </source>
</evidence>
<dbReference type="STRING" id="1169540.A0A0G4ER60"/>
<feature type="compositionally biased region" description="Pro residues" evidence="10">
    <location>
        <begin position="73"/>
        <end position="89"/>
    </location>
</feature>
<organism evidence="12 13">
    <name type="scientific">Vitrella brassicaformis (strain CCMP3155)</name>
    <dbReference type="NCBI Taxonomy" id="1169540"/>
    <lineage>
        <taxon>Eukaryota</taxon>
        <taxon>Sar</taxon>
        <taxon>Alveolata</taxon>
        <taxon>Colpodellida</taxon>
        <taxon>Vitrellaceae</taxon>
        <taxon>Vitrella</taxon>
    </lineage>
</organism>
<dbReference type="PANTHER" id="PTHR24356:SF1">
    <property type="entry name" value="SERINE_THREONINE-PROTEIN KINASE GREATWALL"/>
    <property type="match status" value="1"/>
</dbReference>
<keyword evidence="2" id="KW-0723">Serine/threonine-protein kinase</keyword>
<evidence type="ECO:0000256" key="10">
    <source>
        <dbReference type="SAM" id="MobiDB-lite"/>
    </source>
</evidence>
<dbReference type="EMBL" id="CDMY01000288">
    <property type="protein sequence ID" value="CEL99746.1"/>
    <property type="molecule type" value="Genomic_DNA"/>
</dbReference>
<feature type="region of interest" description="Disordered" evidence="10">
    <location>
        <begin position="1"/>
        <end position="91"/>
    </location>
</feature>
<gene>
    <name evidence="12" type="ORF">Vbra_5292</name>
</gene>
<dbReference type="InterPro" id="IPR017441">
    <property type="entry name" value="Protein_kinase_ATP_BS"/>
</dbReference>
<sequence length="491" mass="55049">MLPRQAPQSKEPSWADIAKKPPRLPATTLRRAPDSKSEFQASSRPESGPSHPCLSRPLPNGPSFSKDDNIKPDSPPGPRKDPLPAPGCPPYAVRLSRIHGADPETTLPDLLTYLRQLREEIRKAKELLGLNFTTPPVDPPSVAEVEGFIRRCGSGGNQWAENHMPGVEYPEWLLALYMPTVVVGSGGYGGIQLFKRRADAPSSAIPFKNLPFLLVKALAKSTYNNNKAYLIERTKVEYSLQRIVVSPWTCTAYAWEPTRNHGVIIMSFVPALDFEHFIRHCMTLGVPLDASECGLVFLSSAFALDNMHRNHASYHRDFKLENSLIREQEDTTVDQAGRPVTYPRAVGSILIDYGAAKCDELKKNPTVYGTQGMLAPEERFGPRGLRFAKVDGWALGATLLDSLAWTHFRRHDLDQIDRFRFDLNNLLKLHLDDDFTKRPDIPDDYIQKKVDQEINHVEKEYGPLVSDRPLFNALAGIAQRLTPNAVLREVF</sequence>
<dbReference type="PhylomeDB" id="A0A0G4ER60"/>
<evidence type="ECO:0000256" key="7">
    <source>
        <dbReference type="ARBA" id="ARBA00047899"/>
    </source>
</evidence>
<dbReference type="PROSITE" id="PS50011">
    <property type="entry name" value="PROTEIN_KINASE_DOM"/>
    <property type="match status" value="1"/>
</dbReference>
<dbReference type="InterPro" id="IPR000719">
    <property type="entry name" value="Prot_kinase_dom"/>
</dbReference>
<keyword evidence="3" id="KW-0808">Transferase</keyword>
<dbReference type="EC" id="2.7.11.1" evidence="1"/>
<evidence type="ECO:0000256" key="6">
    <source>
        <dbReference type="ARBA" id="ARBA00022840"/>
    </source>
</evidence>
<dbReference type="GO" id="GO:0035556">
    <property type="term" value="P:intracellular signal transduction"/>
    <property type="evidence" value="ECO:0007669"/>
    <property type="project" value="TreeGrafter"/>
</dbReference>
<evidence type="ECO:0000256" key="9">
    <source>
        <dbReference type="PROSITE-ProRule" id="PRU10141"/>
    </source>
</evidence>
<name>A0A0G4ER60_VITBC</name>
<evidence type="ECO:0000313" key="12">
    <source>
        <dbReference type="EMBL" id="CEL99746.1"/>
    </source>
</evidence>
<keyword evidence="4 9" id="KW-0547">Nucleotide-binding</keyword>
<evidence type="ECO:0000256" key="4">
    <source>
        <dbReference type="ARBA" id="ARBA00022741"/>
    </source>
</evidence>
<dbReference type="PANTHER" id="PTHR24356">
    <property type="entry name" value="SERINE/THREONINE-PROTEIN KINASE"/>
    <property type="match status" value="1"/>
</dbReference>
<dbReference type="InterPro" id="IPR050236">
    <property type="entry name" value="Ser_Thr_kinase_AGC"/>
</dbReference>
<dbReference type="AlphaFoldDB" id="A0A0G4ER60"/>
<keyword evidence="13" id="KW-1185">Reference proteome</keyword>
<evidence type="ECO:0000256" key="1">
    <source>
        <dbReference type="ARBA" id="ARBA00012513"/>
    </source>
</evidence>
<dbReference type="Pfam" id="PF00069">
    <property type="entry name" value="Pkinase"/>
    <property type="match status" value="1"/>
</dbReference>
<keyword evidence="5" id="KW-0418">Kinase</keyword>
<dbReference type="VEuPathDB" id="CryptoDB:Vbra_5292"/>
<dbReference type="PROSITE" id="PS00107">
    <property type="entry name" value="PROTEIN_KINASE_ATP"/>
    <property type="match status" value="1"/>
</dbReference>
<dbReference type="InterPro" id="IPR011009">
    <property type="entry name" value="Kinase-like_dom_sf"/>
</dbReference>
<evidence type="ECO:0000256" key="5">
    <source>
        <dbReference type="ARBA" id="ARBA00022777"/>
    </source>
</evidence>
<comment type="catalytic activity">
    <reaction evidence="8">
        <text>L-seryl-[protein] + ATP = O-phospho-L-seryl-[protein] + ADP + H(+)</text>
        <dbReference type="Rhea" id="RHEA:17989"/>
        <dbReference type="Rhea" id="RHEA-COMP:9863"/>
        <dbReference type="Rhea" id="RHEA-COMP:11604"/>
        <dbReference type="ChEBI" id="CHEBI:15378"/>
        <dbReference type="ChEBI" id="CHEBI:29999"/>
        <dbReference type="ChEBI" id="CHEBI:30616"/>
        <dbReference type="ChEBI" id="CHEBI:83421"/>
        <dbReference type="ChEBI" id="CHEBI:456216"/>
        <dbReference type="EC" id="2.7.11.1"/>
    </reaction>
</comment>
<dbReference type="GO" id="GO:0005524">
    <property type="term" value="F:ATP binding"/>
    <property type="evidence" value="ECO:0007669"/>
    <property type="project" value="UniProtKB-UniRule"/>
</dbReference>
<evidence type="ECO:0000256" key="2">
    <source>
        <dbReference type="ARBA" id="ARBA00022527"/>
    </source>
</evidence>
<protein>
    <recommendedName>
        <fullName evidence="1">non-specific serine/threonine protein kinase</fullName>
        <ecNumber evidence="1">2.7.11.1</ecNumber>
    </recommendedName>
</protein>
<feature type="binding site" evidence="9">
    <location>
        <position position="208"/>
    </location>
    <ligand>
        <name>ATP</name>
        <dbReference type="ChEBI" id="CHEBI:30616"/>
    </ligand>
</feature>
<feature type="compositionally biased region" description="Polar residues" evidence="10">
    <location>
        <begin position="1"/>
        <end position="11"/>
    </location>
</feature>
<dbReference type="Proteomes" id="UP000041254">
    <property type="component" value="Unassembled WGS sequence"/>
</dbReference>
<evidence type="ECO:0000313" key="13">
    <source>
        <dbReference type="Proteomes" id="UP000041254"/>
    </source>
</evidence>
<evidence type="ECO:0000259" key="11">
    <source>
        <dbReference type="PROSITE" id="PS50011"/>
    </source>
</evidence>